<evidence type="ECO:0000256" key="7">
    <source>
        <dbReference type="ARBA" id="ARBA00022833"/>
    </source>
</evidence>
<comment type="catalytic activity">
    <reaction evidence="1">
        <text>inosine + phosphate = alpha-D-ribose 1-phosphate + hypoxanthine</text>
        <dbReference type="Rhea" id="RHEA:27646"/>
        <dbReference type="ChEBI" id="CHEBI:17368"/>
        <dbReference type="ChEBI" id="CHEBI:17596"/>
        <dbReference type="ChEBI" id="CHEBI:43474"/>
        <dbReference type="ChEBI" id="CHEBI:57720"/>
        <dbReference type="EC" id="2.4.2.1"/>
    </reaction>
    <physiologicalReaction direction="left-to-right" evidence="1">
        <dbReference type="Rhea" id="RHEA:27647"/>
    </physiologicalReaction>
</comment>
<evidence type="ECO:0000256" key="9">
    <source>
        <dbReference type="ARBA" id="ARBA00047989"/>
    </source>
</evidence>
<dbReference type="GO" id="GO:0017061">
    <property type="term" value="F:S-methyl-5-thioadenosine phosphorylase activity"/>
    <property type="evidence" value="ECO:0007669"/>
    <property type="project" value="UniProtKB-EC"/>
</dbReference>
<evidence type="ECO:0000256" key="5">
    <source>
        <dbReference type="ARBA" id="ARBA00022723"/>
    </source>
</evidence>
<dbReference type="CDD" id="cd16833">
    <property type="entry name" value="YfiH"/>
    <property type="match status" value="1"/>
</dbReference>
<dbReference type="NCBIfam" id="TIGR00726">
    <property type="entry name" value="peptidoglycan editing factor PgeF"/>
    <property type="match status" value="1"/>
</dbReference>
<feature type="region of interest" description="Disordered" evidence="13">
    <location>
        <begin position="18"/>
        <end position="39"/>
    </location>
</feature>
<dbReference type="InterPro" id="IPR003730">
    <property type="entry name" value="Cu_polyphenol_OxRdtase"/>
</dbReference>
<dbReference type="GO" id="GO:0016787">
    <property type="term" value="F:hydrolase activity"/>
    <property type="evidence" value="ECO:0007669"/>
    <property type="project" value="UniProtKB-KW"/>
</dbReference>
<evidence type="ECO:0000256" key="3">
    <source>
        <dbReference type="ARBA" id="ARBA00007353"/>
    </source>
</evidence>
<proteinExistence type="inferred from homology"/>
<dbReference type="Gene3D" id="3.60.140.10">
    <property type="entry name" value="CNF1/YfiH-like putative cysteine hydrolases"/>
    <property type="match status" value="1"/>
</dbReference>
<dbReference type="Pfam" id="PF02578">
    <property type="entry name" value="Cu-oxidase_4"/>
    <property type="match status" value="1"/>
</dbReference>
<evidence type="ECO:0000313" key="15">
    <source>
        <dbReference type="Proteomes" id="UP000573327"/>
    </source>
</evidence>
<keyword evidence="5" id="KW-0479">Metal-binding</keyword>
<dbReference type="EMBL" id="JACHJR010000001">
    <property type="protein sequence ID" value="MBB4947479.1"/>
    <property type="molecule type" value="Genomic_DNA"/>
</dbReference>
<name>A0A7W7SBK2_9ACTN</name>
<evidence type="ECO:0000256" key="11">
    <source>
        <dbReference type="ARBA" id="ARBA00049893"/>
    </source>
</evidence>
<evidence type="ECO:0000256" key="8">
    <source>
        <dbReference type="ARBA" id="ARBA00023008"/>
    </source>
</evidence>
<organism evidence="14 15">
    <name type="scientific">Kitasatospora gansuensis</name>
    <dbReference type="NCBI Taxonomy" id="258050"/>
    <lineage>
        <taxon>Bacteria</taxon>
        <taxon>Bacillati</taxon>
        <taxon>Actinomycetota</taxon>
        <taxon>Actinomycetes</taxon>
        <taxon>Kitasatosporales</taxon>
        <taxon>Streptomycetaceae</taxon>
        <taxon>Kitasatospora</taxon>
    </lineage>
</organism>
<dbReference type="InterPro" id="IPR011324">
    <property type="entry name" value="Cytotoxic_necrot_fac-like_cat"/>
</dbReference>
<keyword evidence="15" id="KW-1185">Reference proteome</keyword>
<dbReference type="GO" id="GO:0005507">
    <property type="term" value="F:copper ion binding"/>
    <property type="evidence" value="ECO:0007669"/>
    <property type="project" value="TreeGrafter"/>
</dbReference>
<keyword evidence="7" id="KW-0862">Zinc</keyword>
<sequence length="239" mass="25740">MELAPGIRYAVMDRHGGVSQAPFDSRNLGGRTDDDPSNVRRNRELTALELGLDPARVVMMRQVHGTEVAYVTEPYDPRTAPPLDGIVTDRPGLGLVALAADCAPVLIGDPVRRLVGAAHSGRAGTVAGMATALVTALTERGSDPADLVALVGPLACGRCYEVPRQMQDEACEQLPELRATTRQGTPSLDVRAGITAQLTRAGVGEIRHDDRCTIEDEDFFSHRREQITGRFAAYIWLTG</sequence>
<keyword evidence="6" id="KW-0378">Hydrolase</keyword>
<evidence type="ECO:0000256" key="1">
    <source>
        <dbReference type="ARBA" id="ARBA00000553"/>
    </source>
</evidence>
<dbReference type="SUPFAM" id="SSF64438">
    <property type="entry name" value="CNF1/YfiH-like putative cysteine hydrolases"/>
    <property type="match status" value="1"/>
</dbReference>
<evidence type="ECO:0000256" key="13">
    <source>
        <dbReference type="SAM" id="MobiDB-lite"/>
    </source>
</evidence>
<evidence type="ECO:0000256" key="10">
    <source>
        <dbReference type="ARBA" id="ARBA00048968"/>
    </source>
</evidence>
<dbReference type="InterPro" id="IPR038371">
    <property type="entry name" value="Cu_polyphenol_OxRdtase_sf"/>
</dbReference>
<dbReference type="AlphaFoldDB" id="A0A7W7SBK2"/>
<evidence type="ECO:0000256" key="6">
    <source>
        <dbReference type="ARBA" id="ARBA00022801"/>
    </source>
</evidence>
<dbReference type="Proteomes" id="UP000573327">
    <property type="component" value="Unassembled WGS sequence"/>
</dbReference>
<protein>
    <recommendedName>
        <fullName evidence="12">Purine nucleoside phosphorylase</fullName>
    </recommendedName>
</protein>
<dbReference type="RefSeq" id="WP_184915512.1">
    <property type="nucleotide sequence ID" value="NZ_JACHJR010000001.1"/>
</dbReference>
<keyword evidence="8" id="KW-0186">Copper</keyword>
<dbReference type="PANTHER" id="PTHR30616">
    <property type="entry name" value="UNCHARACTERIZED PROTEIN YFIH"/>
    <property type="match status" value="1"/>
</dbReference>
<comment type="catalytic activity">
    <reaction evidence="9">
        <text>adenosine + H2O + H(+) = inosine + NH4(+)</text>
        <dbReference type="Rhea" id="RHEA:24408"/>
        <dbReference type="ChEBI" id="CHEBI:15377"/>
        <dbReference type="ChEBI" id="CHEBI:15378"/>
        <dbReference type="ChEBI" id="CHEBI:16335"/>
        <dbReference type="ChEBI" id="CHEBI:17596"/>
        <dbReference type="ChEBI" id="CHEBI:28938"/>
        <dbReference type="EC" id="3.5.4.4"/>
    </reaction>
    <physiologicalReaction direction="left-to-right" evidence="9">
        <dbReference type="Rhea" id="RHEA:24409"/>
    </physiologicalReaction>
</comment>
<evidence type="ECO:0000256" key="12">
    <source>
        <dbReference type="RuleBase" id="RU361274"/>
    </source>
</evidence>
<dbReference type="PANTHER" id="PTHR30616:SF2">
    <property type="entry name" value="PURINE NUCLEOSIDE PHOSPHORYLASE LACC1"/>
    <property type="match status" value="1"/>
</dbReference>
<accession>A0A7W7SBK2</accession>
<gene>
    <name evidence="14" type="ORF">F4556_003014</name>
</gene>
<comment type="catalytic activity">
    <reaction evidence="11">
        <text>S-methyl-5'-thioadenosine + phosphate = 5-(methylsulfanyl)-alpha-D-ribose 1-phosphate + adenine</text>
        <dbReference type="Rhea" id="RHEA:11852"/>
        <dbReference type="ChEBI" id="CHEBI:16708"/>
        <dbReference type="ChEBI" id="CHEBI:17509"/>
        <dbReference type="ChEBI" id="CHEBI:43474"/>
        <dbReference type="ChEBI" id="CHEBI:58533"/>
        <dbReference type="EC" id="2.4.2.28"/>
    </reaction>
    <physiologicalReaction direction="left-to-right" evidence="11">
        <dbReference type="Rhea" id="RHEA:11853"/>
    </physiologicalReaction>
</comment>
<comment type="catalytic activity">
    <reaction evidence="10">
        <text>adenosine + phosphate = alpha-D-ribose 1-phosphate + adenine</text>
        <dbReference type="Rhea" id="RHEA:27642"/>
        <dbReference type="ChEBI" id="CHEBI:16335"/>
        <dbReference type="ChEBI" id="CHEBI:16708"/>
        <dbReference type="ChEBI" id="CHEBI:43474"/>
        <dbReference type="ChEBI" id="CHEBI:57720"/>
        <dbReference type="EC" id="2.4.2.1"/>
    </reaction>
    <physiologicalReaction direction="left-to-right" evidence="10">
        <dbReference type="Rhea" id="RHEA:27643"/>
    </physiologicalReaction>
</comment>
<comment type="similarity">
    <text evidence="3 12">Belongs to the purine nucleoside phosphorylase YfiH/LACC1 family.</text>
</comment>
<evidence type="ECO:0000256" key="4">
    <source>
        <dbReference type="ARBA" id="ARBA00022679"/>
    </source>
</evidence>
<reference evidence="14 15" key="1">
    <citation type="submission" date="2020-08" db="EMBL/GenBank/DDBJ databases">
        <title>Sequencing the genomes of 1000 actinobacteria strains.</title>
        <authorList>
            <person name="Klenk H.-P."/>
        </authorList>
    </citation>
    <scope>NUCLEOTIDE SEQUENCE [LARGE SCALE GENOMIC DNA]</scope>
    <source>
        <strain evidence="14 15">DSM 44786</strain>
    </source>
</reference>
<evidence type="ECO:0000256" key="2">
    <source>
        <dbReference type="ARBA" id="ARBA00003215"/>
    </source>
</evidence>
<comment type="caution">
    <text evidence="14">The sequence shown here is derived from an EMBL/GenBank/DDBJ whole genome shotgun (WGS) entry which is preliminary data.</text>
</comment>
<keyword evidence="4" id="KW-0808">Transferase</keyword>
<evidence type="ECO:0000313" key="14">
    <source>
        <dbReference type="EMBL" id="MBB4947479.1"/>
    </source>
</evidence>
<comment type="function">
    <text evidence="2">Purine nucleoside enzyme that catalyzes the phosphorolysis of adenosine and inosine nucleosides, yielding D-ribose 1-phosphate and the respective free bases, adenine and hypoxanthine. Also catalyzes the phosphorolysis of S-methyl-5'-thioadenosine into adenine and S-methyl-5-thio-alpha-D-ribose 1-phosphate. Also has adenosine deaminase activity.</text>
</comment>